<proteinExistence type="predicted"/>
<dbReference type="InterPro" id="IPR029058">
    <property type="entry name" value="AB_hydrolase_fold"/>
</dbReference>
<dbReference type="SUPFAM" id="SSF53474">
    <property type="entry name" value="alpha/beta-Hydrolases"/>
    <property type="match status" value="1"/>
</dbReference>
<dbReference type="Proteomes" id="UP000008871">
    <property type="component" value="Chromosome"/>
</dbReference>
<accession>Q0VL55</accession>
<dbReference type="InterPro" id="IPR050266">
    <property type="entry name" value="AB_hydrolase_sf"/>
</dbReference>
<evidence type="ECO:0000256" key="1">
    <source>
        <dbReference type="SAM" id="MobiDB-lite"/>
    </source>
</evidence>
<reference evidence="3 4" key="1">
    <citation type="journal article" date="2006" name="Nat. Biotechnol.">
        <title>Genome sequence of the ubiquitous hydrocarbon-degrading marine bacterium Alcanivorax borkumensis.</title>
        <authorList>
            <person name="Schneiker S."/>
            <person name="Martins dos Santos V.A.P."/>
            <person name="Bartels D."/>
            <person name="Bekel T."/>
            <person name="Brecht M."/>
            <person name="Buhrmester J."/>
            <person name="Chernikova T.N."/>
            <person name="Denaro R."/>
            <person name="Ferrer M."/>
            <person name="Gertler C."/>
            <person name="Goesmann A."/>
            <person name="Golyshina O.V."/>
            <person name="Kaminski F."/>
            <person name="Khachane A.N."/>
            <person name="Lang S."/>
            <person name="Linke B."/>
            <person name="McHardy A.C."/>
            <person name="Meyer F."/>
            <person name="Nechitaylo T."/>
            <person name="Puehler A."/>
            <person name="Regenhardt D."/>
            <person name="Rupp O."/>
            <person name="Sabirova J.S."/>
            <person name="Selbitschka W."/>
            <person name="Yakimov M.M."/>
            <person name="Timmis K.N."/>
            <person name="Vorhoelter F.-J."/>
            <person name="Weidner S."/>
            <person name="Kaiser O."/>
            <person name="Golyshin P.N."/>
        </authorList>
    </citation>
    <scope>NUCLEOTIDE SEQUENCE [LARGE SCALE GENOMIC DNA]</scope>
    <source>
        <strain evidence="4">ATCC 700651 / DSM 11573 / NCIMB 13689 / SK2</strain>
    </source>
</reference>
<dbReference type="RefSeq" id="WP_011589916.1">
    <property type="nucleotide sequence ID" value="NC_008260.1"/>
</dbReference>
<name>Q0VL55_ALCBS</name>
<dbReference type="PANTHER" id="PTHR43798">
    <property type="entry name" value="MONOACYLGLYCEROL LIPASE"/>
    <property type="match status" value="1"/>
</dbReference>
<feature type="domain" description="AB hydrolase-1" evidence="2">
    <location>
        <begin position="25"/>
        <end position="243"/>
    </location>
</feature>
<dbReference type="eggNOG" id="COG0596">
    <property type="taxonomic scope" value="Bacteria"/>
</dbReference>
<dbReference type="HOGENOM" id="CLU_020336_50_4_6"/>
<dbReference type="GO" id="GO:0016787">
    <property type="term" value="F:hydrolase activity"/>
    <property type="evidence" value="ECO:0007669"/>
    <property type="project" value="UniProtKB-KW"/>
</dbReference>
<keyword evidence="4" id="KW-1185">Reference proteome</keyword>
<dbReference type="Gene3D" id="3.40.50.1820">
    <property type="entry name" value="alpha/beta hydrolase"/>
    <property type="match status" value="1"/>
</dbReference>
<sequence length="253" mass="27580">MKATRQVQDKLALPATESGKGPQPVVLVHGWTCNRRHWQSLLDSPPQGTRLIAVDLPGHGEAQELPLSSWTVKAQAQALVSALADIDNPVLVGHSMGGAVVLEAARLKPVKAVVLVDTFVIPYGDLDEETARQIETPFQDNFVSGIANLVANNAGPDLSEQEKQTLEREMAAARQDAMLPLWSDLLRWSPNAAFAEINCPIHAINGDLVGEAARARCAPYVTEWLQAGTWHFPQMEQPEVFADRLNRVLKSCG</sequence>
<dbReference type="EMBL" id="AM286690">
    <property type="protein sequence ID" value="CAL18093.1"/>
    <property type="molecule type" value="Genomic_DNA"/>
</dbReference>
<protein>
    <submittedName>
        <fullName evidence="3">Hydrolase, alpha/beta hydrolase fold family, putative</fullName>
    </submittedName>
</protein>
<organism evidence="3 4">
    <name type="scientific">Alcanivorax borkumensis (strain ATCC 700651 / DSM 11573 / NCIMB 13689 / SK2)</name>
    <dbReference type="NCBI Taxonomy" id="393595"/>
    <lineage>
        <taxon>Bacteria</taxon>
        <taxon>Pseudomonadati</taxon>
        <taxon>Pseudomonadota</taxon>
        <taxon>Gammaproteobacteria</taxon>
        <taxon>Oceanospirillales</taxon>
        <taxon>Alcanivoracaceae</taxon>
        <taxon>Alcanivorax</taxon>
    </lineage>
</organism>
<dbReference type="InterPro" id="IPR000073">
    <property type="entry name" value="AB_hydrolase_1"/>
</dbReference>
<evidence type="ECO:0000313" key="3">
    <source>
        <dbReference type="EMBL" id="CAL18093.1"/>
    </source>
</evidence>
<dbReference type="STRING" id="393595.ABO_2645"/>
<gene>
    <name evidence="3" type="ordered locus">ABO_2645</name>
</gene>
<keyword evidence="3" id="KW-0378">Hydrolase</keyword>
<dbReference type="PRINTS" id="PR00111">
    <property type="entry name" value="ABHYDROLASE"/>
</dbReference>
<evidence type="ECO:0000313" key="4">
    <source>
        <dbReference type="Proteomes" id="UP000008871"/>
    </source>
</evidence>
<feature type="region of interest" description="Disordered" evidence="1">
    <location>
        <begin position="1"/>
        <end position="20"/>
    </location>
</feature>
<dbReference type="Pfam" id="PF12697">
    <property type="entry name" value="Abhydrolase_6"/>
    <property type="match status" value="1"/>
</dbReference>
<dbReference type="KEGG" id="abo:ABO_2645"/>
<dbReference type="OrthoDB" id="2086224at2"/>
<evidence type="ECO:0000259" key="2">
    <source>
        <dbReference type="Pfam" id="PF12697"/>
    </source>
</evidence>
<dbReference type="AlphaFoldDB" id="Q0VL55"/>